<organism evidence="4 5">
    <name type="scientific">Streptomyces mesophilus</name>
    <dbReference type="NCBI Taxonomy" id="1775132"/>
    <lineage>
        <taxon>Bacteria</taxon>
        <taxon>Bacillati</taxon>
        <taxon>Actinomycetota</taxon>
        <taxon>Actinomycetes</taxon>
        <taxon>Kitasatosporales</taxon>
        <taxon>Streptomycetaceae</taxon>
        <taxon>Streptomyces</taxon>
    </lineage>
</organism>
<dbReference type="Proteomes" id="UP000481109">
    <property type="component" value="Unassembled WGS sequence"/>
</dbReference>
<evidence type="ECO:0000313" key="5">
    <source>
        <dbReference type="Proteomes" id="UP000481109"/>
    </source>
</evidence>
<feature type="domain" description="ANTAR" evidence="3">
    <location>
        <begin position="19"/>
        <end position="81"/>
    </location>
</feature>
<dbReference type="Gene3D" id="3.30.450.40">
    <property type="match status" value="1"/>
</dbReference>
<evidence type="ECO:0000256" key="1">
    <source>
        <dbReference type="ARBA" id="ARBA00023015"/>
    </source>
</evidence>
<dbReference type="PROSITE" id="PS50921">
    <property type="entry name" value="ANTAR"/>
    <property type="match status" value="1"/>
</dbReference>
<gene>
    <name evidence="4" type="ORF">G6045_04450</name>
</gene>
<accession>A0A6G4XDL1</accession>
<dbReference type="SUPFAM" id="SSF55781">
    <property type="entry name" value="GAF domain-like"/>
    <property type="match status" value="1"/>
</dbReference>
<evidence type="ECO:0000259" key="3">
    <source>
        <dbReference type="PROSITE" id="PS50921"/>
    </source>
</evidence>
<name>A0A6G4XDL1_9ACTN</name>
<dbReference type="AlphaFoldDB" id="A0A6G4XDL1"/>
<dbReference type="Pfam" id="PF01590">
    <property type="entry name" value="GAF"/>
    <property type="match status" value="1"/>
</dbReference>
<dbReference type="EMBL" id="JAAKZW010000007">
    <property type="protein sequence ID" value="NGO74940.1"/>
    <property type="molecule type" value="Genomic_DNA"/>
</dbReference>
<keyword evidence="1" id="KW-0805">Transcription regulation</keyword>
<comment type="caution">
    <text evidence="4">The sequence shown here is derived from an EMBL/GenBank/DDBJ whole genome shotgun (WGS) entry which is preliminary data.</text>
</comment>
<evidence type="ECO:0000313" key="4">
    <source>
        <dbReference type="EMBL" id="NGO74940.1"/>
    </source>
</evidence>
<evidence type="ECO:0000256" key="2">
    <source>
        <dbReference type="ARBA" id="ARBA00023163"/>
    </source>
</evidence>
<dbReference type="SMART" id="SM01012">
    <property type="entry name" value="ANTAR"/>
    <property type="match status" value="1"/>
</dbReference>
<keyword evidence="5" id="KW-1185">Reference proteome</keyword>
<protein>
    <submittedName>
        <fullName evidence="4">ANTAR domain-containing protein</fullName>
    </submittedName>
</protein>
<dbReference type="InterPro" id="IPR005561">
    <property type="entry name" value="ANTAR"/>
</dbReference>
<dbReference type="InterPro" id="IPR036388">
    <property type="entry name" value="WH-like_DNA-bd_sf"/>
</dbReference>
<proteinExistence type="predicted"/>
<dbReference type="Gene3D" id="1.10.10.10">
    <property type="entry name" value="Winged helix-like DNA-binding domain superfamily/Winged helix DNA-binding domain"/>
    <property type="match status" value="1"/>
</dbReference>
<keyword evidence="2" id="KW-0804">Transcription</keyword>
<sequence length="289" mass="31723">MYVAPDPEQGDVEALRDQLARTTEEIRHLRARDRSRPAVSMAQGILMERYRLRDADEAFVLLRHTSQRFNVKMRSLVDAVLTTARPDSMRELWFPGRVRQHPPLLPALDLNGDAPVHRSGVLRVVLSQVLAITGTDMGNVQLADQAARGLRLEHHTGHSDDFVDYFAFVGESGTACGEAAAALALRTVRDVAVDPVFTDGARRTILQAGSRSVHSVPLIGADGTCVGMVSAHLPDPSGELAARQSALLTRIGHEAGRWLAWYEETLVRDALEFLHALGRRPDLLPPRGA</sequence>
<dbReference type="GO" id="GO:0003723">
    <property type="term" value="F:RNA binding"/>
    <property type="evidence" value="ECO:0007669"/>
    <property type="project" value="InterPro"/>
</dbReference>
<dbReference type="InterPro" id="IPR003018">
    <property type="entry name" value="GAF"/>
</dbReference>
<reference evidence="4 5" key="1">
    <citation type="submission" date="2020-02" db="EMBL/GenBank/DDBJ databases">
        <title>Whole-genome analyses of novel actinobacteria.</title>
        <authorList>
            <person name="Sahin N."/>
            <person name="Tokatli A."/>
        </authorList>
    </citation>
    <scope>NUCLEOTIDE SEQUENCE [LARGE SCALE GENOMIC DNA]</scope>
    <source>
        <strain evidence="4 5">YC504</strain>
    </source>
</reference>
<dbReference type="Pfam" id="PF03861">
    <property type="entry name" value="ANTAR"/>
    <property type="match status" value="1"/>
</dbReference>
<dbReference type="InterPro" id="IPR029016">
    <property type="entry name" value="GAF-like_dom_sf"/>
</dbReference>